<name>G5SUK5_9BACT</name>
<evidence type="ECO:0000313" key="2">
    <source>
        <dbReference type="Proteomes" id="UP000003598"/>
    </source>
</evidence>
<dbReference type="STRING" id="762968.HMPREF9441_03065"/>
<proteinExistence type="predicted"/>
<dbReference type="GeneID" id="93558349"/>
<evidence type="ECO:0000313" key="1">
    <source>
        <dbReference type="EMBL" id="EHG98922.1"/>
    </source>
</evidence>
<dbReference type="RefSeq" id="WP_008622054.1">
    <property type="nucleotide sequence ID" value="NZ_JH376618.1"/>
</dbReference>
<organism evidence="1 2">
    <name type="scientific">Paraprevotella clara YIT 11840</name>
    <dbReference type="NCBI Taxonomy" id="762968"/>
    <lineage>
        <taxon>Bacteria</taxon>
        <taxon>Pseudomonadati</taxon>
        <taxon>Bacteroidota</taxon>
        <taxon>Bacteroidia</taxon>
        <taxon>Bacteroidales</taxon>
        <taxon>Prevotellaceae</taxon>
        <taxon>Paraprevotella</taxon>
    </lineage>
</organism>
<comment type="caution">
    <text evidence="1">The sequence shown here is derived from an EMBL/GenBank/DDBJ whole genome shotgun (WGS) entry which is preliminary data.</text>
</comment>
<sequence length="66" mass="7558">MGVDESDLLLANAEVLARNEIGKRYRGHGEFMASIYMKQHRTDEKGAYVYIPERVARAIWHSFGVC</sequence>
<dbReference type="AlphaFoldDB" id="G5SUK5"/>
<gene>
    <name evidence="1" type="ORF">HMPREF9441_03065</name>
</gene>
<dbReference type="HOGENOM" id="CLU_2827227_0_0_10"/>
<dbReference type="Proteomes" id="UP000003598">
    <property type="component" value="Unassembled WGS sequence"/>
</dbReference>
<protein>
    <submittedName>
        <fullName evidence="1">Uncharacterized protein</fullName>
    </submittedName>
</protein>
<reference evidence="1 2" key="1">
    <citation type="submission" date="2011-03" db="EMBL/GenBank/DDBJ databases">
        <authorList>
            <person name="Weinstock G."/>
            <person name="Sodergren E."/>
            <person name="Clifton S."/>
            <person name="Fulton L."/>
            <person name="Fulton B."/>
            <person name="Courtney L."/>
            <person name="Fronick C."/>
            <person name="Harrison M."/>
            <person name="Strong C."/>
            <person name="Farmer C."/>
            <person name="Delahaunty K."/>
            <person name="Markovic C."/>
            <person name="Hall O."/>
            <person name="Minx P."/>
            <person name="Tomlinson C."/>
            <person name="Mitreva M."/>
            <person name="Hou S."/>
            <person name="Chen J."/>
            <person name="Wollam A."/>
            <person name="Pepin K.H."/>
            <person name="Johnson M."/>
            <person name="Bhonagiri V."/>
            <person name="Zhang X."/>
            <person name="Suruliraj S."/>
            <person name="Warren W."/>
            <person name="Chinwalla A."/>
            <person name="Mardis E.R."/>
            <person name="Wilson R.K."/>
        </authorList>
    </citation>
    <scope>NUCLEOTIDE SEQUENCE [LARGE SCALE GENOMIC DNA]</scope>
    <source>
        <strain evidence="1 2">YIT 11840</strain>
    </source>
</reference>
<keyword evidence="2" id="KW-1185">Reference proteome</keyword>
<dbReference type="EMBL" id="AFFY01000047">
    <property type="protein sequence ID" value="EHG98922.1"/>
    <property type="molecule type" value="Genomic_DNA"/>
</dbReference>
<accession>G5SUK5</accession>